<dbReference type="Proteomes" id="UP001451782">
    <property type="component" value="Chromosome"/>
</dbReference>
<keyword evidence="3" id="KW-1185">Reference proteome</keyword>
<feature type="chain" id="PRO_5042847248" evidence="1">
    <location>
        <begin position="25"/>
        <end position="280"/>
    </location>
</feature>
<sequence length="280" mass="30437">MQNPFFVSVLVCTLIVTASVPTYADTIASNIPNGLFVPLTVIEDHPQCKGAEQTAFRVEFETGDVSYKAQHVQSLREAAVSADGVVAEDQPRCFVGQRSGTERIQVEVSCNGGELQRSPFDARNLSQTAISVSGTFTACHSPFAFEIVESSWRAQINEPKGQSEVTGTVFQNPIEGCENAVPVLGPRLSLSYVQPTMANNRRFPHSSLNVVSPAQATYFRLVLNDLPVLLNEGNVPFATVDTQIFLFPTDQGEGRCPGGLCTVPRFQTNMSTVTYARQCP</sequence>
<dbReference type="AlphaFoldDB" id="A0AAN0M4K7"/>
<dbReference type="EMBL" id="CP151762">
    <property type="protein sequence ID" value="WZU64850.1"/>
    <property type="molecule type" value="Genomic_DNA"/>
</dbReference>
<gene>
    <name evidence="2" type="ORF">AABB28_06120</name>
</gene>
<dbReference type="KEGG" id="yag:AABB28_06120"/>
<organism evidence="2 3">
    <name type="scientific">Yoonia algicola</name>
    <dbReference type="NCBI Taxonomy" id="3137368"/>
    <lineage>
        <taxon>Bacteria</taxon>
        <taxon>Pseudomonadati</taxon>
        <taxon>Pseudomonadota</taxon>
        <taxon>Alphaproteobacteria</taxon>
        <taxon>Rhodobacterales</taxon>
        <taxon>Paracoccaceae</taxon>
        <taxon>Yoonia</taxon>
    </lineage>
</organism>
<evidence type="ECO:0000256" key="1">
    <source>
        <dbReference type="SAM" id="SignalP"/>
    </source>
</evidence>
<name>A0AAN0M4K7_9RHOB</name>
<proteinExistence type="predicted"/>
<protein>
    <submittedName>
        <fullName evidence="2">Uncharacterized protein</fullName>
    </submittedName>
</protein>
<evidence type="ECO:0000313" key="2">
    <source>
        <dbReference type="EMBL" id="WZU64850.1"/>
    </source>
</evidence>
<accession>A0AAN0M4K7</accession>
<dbReference type="RefSeq" id="WP_342071207.1">
    <property type="nucleotide sequence ID" value="NZ_CP151762.1"/>
</dbReference>
<reference evidence="2 3" key="1">
    <citation type="submission" date="2024-04" db="EMBL/GenBank/DDBJ databases">
        <title>Phylogenomic analyses of a clade within the roseobacter group suggest taxonomic reassignments of species of the genera Aestuariivita, Citreicella, Loktanella, Nautella, Pelagibaca, Ruegeria, Thalassobius, Thiobacimonas and Tropicibacter, and the proposal o.</title>
        <authorList>
            <person name="Jeon C.O."/>
        </authorList>
    </citation>
    <scope>NUCLEOTIDE SEQUENCE [LARGE SCALE GENOMIC DNA]</scope>
    <source>
        <strain evidence="2 3">G8-12</strain>
    </source>
</reference>
<keyword evidence="1" id="KW-0732">Signal</keyword>
<evidence type="ECO:0000313" key="3">
    <source>
        <dbReference type="Proteomes" id="UP001451782"/>
    </source>
</evidence>
<feature type="signal peptide" evidence="1">
    <location>
        <begin position="1"/>
        <end position="24"/>
    </location>
</feature>